<dbReference type="NCBIfam" id="TIGR00552">
    <property type="entry name" value="nadE"/>
    <property type="match status" value="1"/>
</dbReference>
<dbReference type="GO" id="GO:0005524">
    <property type="term" value="F:ATP binding"/>
    <property type="evidence" value="ECO:0007669"/>
    <property type="project" value="UniProtKB-KW"/>
</dbReference>
<dbReference type="GO" id="GO:0009435">
    <property type="term" value="P:NAD+ biosynthetic process"/>
    <property type="evidence" value="ECO:0007669"/>
    <property type="project" value="InterPro"/>
</dbReference>
<reference evidence="9" key="1">
    <citation type="submission" date="2020-08" db="EMBL/GenBank/DDBJ databases">
        <title>Genome public.</title>
        <authorList>
            <person name="Liu C."/>
            <person name="Sun Q."/>
        </authorList>
    </citation>
    <scope>NUCLEOTIDE SEQUENCE</scope>
    <source>
        <strain evidence="9">BX15</strain>
    </source>
</reference>
<dbReference type="EMBL" id="JACOQI010000001">
    <property type="protein sequence ID" value="MBC5768903.1"/>
    <property type="molecule type" value="Genomic_DNA"/>
</dbReference>
<feature type="domain" description="NAD/GMP synthase" evidence="8">
    <location>
        <begin position="12"/>
        <end position="218"/>
    </location>
</feature>
<dbReference type="PANTHER" id="PTHR23090:SF9">
    <property type="entry name" value="GLUTAMINE-DEPENDENT NAD(+) SYNTHETASE"/>
    <property type="match status" value="1"/>
</dbReference>
<dbReference type="InterPro" id="IPR014729">
    <property type="entry name" value="Rossmann-like_a/b/a_fold"/>
</dbReference>
<comment type="caution">
    <text evidence="9">The sequence shown here is derived from an EMBL/GenBank/DDBJ whole genome shotgun (WGS) entry which is preliminary data.</text>
</comment>
<keyword evidence="4 6" id="KW-0067">ATP-binding</keyword>
<evidence type="ECO:0000256" key="5">
    <source>
        <dbReference type="ARBA" id="ARBA00023027"/>
    </source>
</evidence>
<dbReference type="RefSeq" id="WP_187013304.1">
    <property type="nucleotide sequence ID" value="NZ_JACOQI010000001.1"/>
</dbReference>
<dbReference type="InterPro" id="IPR022310">
    <property type="entry name" value="NAD/GMP_synthase"/>
</dbReference>
<evidence type="ECO:0000313" key="9">
    <source>
        <dbReference type="EMBL" id="MBC5768903.1"/>
    </source>
</evidence>
<comment type="catalytic activity">
    <reaction evidence="7">
        <text>deamido-NAD(+) + NH4(+) + ATP = AMP + diphosphate + NAD(+) + H(+)</text>
        <dbReference type="Rhea" id="RHEA:21188"/>
        <dbReference type="ChEBI" id="CHEBI:15378"/>
        <dbReference type="ChEBI" id="CHEBI:28938"/>
        <dbReference type="ChEBI" id="CHEBI:30616"/>
        <dbReference type="ChEBI" id="CHEBI:33019"/>
        <dbReference type="ChEBI" id="CHEBI:57540"/>
        <dbReference type="ChEBI" id="CHEBI:58437"/>
        <dbReference type="ChEBI" id="CHEBI:456215"/>
        <dbReference type="EC" id="6.3.1.5"/>
    </reaction>
</comment>
<evidence type="ECO:0000256" key="4">
    <source>
        <dbReference type="ARBA" id="ARBA00022840"/>
    </source>
</evidence>
<dbReference type="GO" id="GO:0005737">
    <property type="term" value="C:cytoplasm"/>
    <property type="evidence" value="ECO:0007669"/>
    <property type="project" value="InterPro"/>
</dbReference>
<comment type="similarity">
    <text evidence="6">Belongs to the NAD synthetase family.</text>
</comment>
<organism evidence="9 10">
    <name type="scientific">Dysosmobacter segnis</name>
    <dbReference type="NCBI Taxonomy" id="2763042"/>
    <lineage>
        <taxon>Bacteria</taxon>
        <taxon>Bacillati</taxon>
        <taxon>Bacillota</taxon>
        <taxon>Clostridia</taxon>
        <taxon>Eubacteriales</taxon>
        <taxon>Oscillospiraceae</taxon>
        <taxon>Dysosmobacter</taxon>
    </lineage>
</organism>
<keyword evidence="10" id="KW-1185">Reference proteome</keyword>
<evidence type="ECO:0000256" key="6">
    <source>
        <dbReference type="RuleBase" id="RU003811"/>
    </source>
</evidence>
<dbReference type="GO" id="GO:0003952">
    <property type="term" value="F:NAD+ synthase (glutamine-hydrolyzing) activity"/>
    <property type="evidence" value="ECO:0007669"/>
    <property type="project" value="InterPro"/>
</dbReference>
<dbReference type="CDD" id="cd00553">
    <property type="entry name" value="NAD_synthase"/>
    <property type="match status" value="1"/>
</dbReference>
<evidence type="ECO:0000256" key="7">
    <source>
        <dbReference type="RuleBase" id="RU003812"/>
    </source>
</evidence>
<dbReference type="SUPFAM" id="SSF52402">
    <property type="entry name" value="Adenine nucleotide alpha hydrolases-like"/>
    <property type="match status" value="1"/>
</dbReference>
<protein>
    <recommendedName>
        <fullName evidence="7">NH(3)-dependent NAD(+) synthetase</fullName>
        <ecNumber evidence="7">6.3.1.5</ecNumber>
    </recommendedName>
</protein>
<dbReference type="PANTHER" id="PTHR23090">
    <property type="entry name" value="NH 3 /GLUTAMINE-DEPENDENT NAD + SYNTHETASE"/>
    <property type="match status" value="1"/>
</dbReference>
<dbReference type="GO" id="GO:0008795">
    <property type="term" value="F:NAD+ synthase activity"/>
    <property type="evidence" value="ECO:0007669"/>
    <property type="project" value="UniProtKB-EC"/>
</dbReference>
<dbReference type="AlphaFoldDB" id="A0A923MEK4"/>
<accession>A0A923MEK4</accession>
<evidence type="ECO:0000256" key="1">
    <source>
        <dbReference type="ARBA" id="ARBA00004790"/>
    </source>
</evidence>
<comment type="pathway">
    <text evidence="1">Cofactor biosynthesis; NAD(+) biosynthesis.</text>
</comment>
<evidence type="ECO:0000256" key="3">
    <source>
        <dbReference type="ARBA" id="ARBA00022741"/>
    </source>
</evidence>
<dbReference type="EC" id="6.3.1.5" evidence="7"/>
<proteinExistence type="inferred from homology"/>
<dbReference type="Pfam" id="PF02540">
    <property type="entry name" value="NAD_synthase"/>
    <property type="match status" value="1"/>
</dbReference>
<keyword evidence="3 6" id="KW-0547">Nucleotide-binding</keyword>
<evidence type="ECO:0000259" key="8">
    <source>
        <dbReference type="Pfam" id="PF02540"/>
    </source>
</evidence>
<gene>
    <name evidence="9" type="primary">nadE</name>
    <name evidence="9" type="ORF">H8Z83_00875</name>
</gene>
<keyword evidence="2 6" id="KW-0436">Ligase</keyword>
<dbReference type="Gene3D" id="3.40.50.620">
    <property type="entry name" value="HUPs"/>
    <property type="match status" value="1"/>
</dbReference>
<dbReference type="GO" id="GO:0004359">
    <property type="term" value="F:glutaminase activity"/>
    <property type="evidence" value="ECO:0007669"/>
    <property type="project" value="InterPro"/>
</dbReference>
<evidence type="ECO:0000256" key="2">
    <source>
        <dbReference type="ARBA" id="ARBA00022598"/>
    </source>
</evidence>
<dbReference type="InterPro" id="IPR003694">
    <property type="entry name" value="NAD_synthase"/>
</dbReference>
<dbReference type="Proteomes" id="UP000620327">
    <property type="component" value="Unassembled WGS sequence"/>
</dbReference>
<name>A0A923MEK4_9FIRM</name>
<keyword evidence="5 6" id="KW-0520">NAD</keyword>
<evidence type="ECO:0000313" key="10">
    <source>
        <dbReference type="Proteomes" id="UP000620327"/>
    </source>
</evidence>
<sequence>MEFHAKEQLPGLLDWMRQQMKACGGKTAVIGISGGKDSSVVAALAVAAYGKENVVGVLMPDGIQPDIDYSNGLVEFLGIRHYVFNIQGGTSSILDEMAHLGMKPSRQTTVNLPSRMRMVTLYAIAQSEDAGIVLNTSNLSEDWVGYCTVYGDATGAFSPLGMYTTEEVIALGAELGLPEKFLIKPPSDGLTGLTDEDNLGFTYHAVNEYVRKGVVDPAVKEKIDRLHRTSRFKFQLMPVYHNGLPMALTDETDYYK</sequence>